<keyword evidence="8" id="KW-0472">Membrane</keyword>
<dbReference type="RefSeq" id="WP_020952540.1">
    <property type="nucleotide sequence ID" value="NC_022049.1"/>
</dbReference>
<reference evidence="10 11" key="1">
    <citation type="journal article" date="2014" name="BMC Genomics">
        <title>Architecture and functions of a multipartite genome of the methylotrophic bacterium Paracoccus aminophilus JCM 7686, containing primary and secondary chromids.</title>
        <authorList>
            <person name="Dziewit L."/>
            <person name="Czarnecki J."/>
            <person name="Wibberg D."/>
            <person name="Radlinska M."/>
            <person name="Mrozek P."/>
            <person name="Szymczak M."/>
            <person name="Schluter A."/>
            <person name="Puhler A."/>
            <person name="Bartosik D."/>
        </authorList>
    </citation>
    <scope>NUCLEOTIDE SEQUENCE [LARGE SCALE GENOMIC DNA]</scope>
    <source>
        <strain evidence="10">JCM 7686</strain>
        <plasmid evidence="11">Plasmid pAMI4</plasmid>
    </source>
</reference>
<feature type="domain" description="ABC transporter" evidence="9">
    <location>
        <begin position="4"/>
        <end position="235"/>
    </location>
</feature>
<dbReference type="AlphaFoldDB" id="S5Z0W1"/>
<dbReference type="SUPFAM" id="SSF52540">
    <property type="entry name" value="P-loop containing nucleoside triphosphate hydrolases"/>
    <property type="match status" value="1"/>
</dbReference>
<keyword evidence="6" id="KW-0067">ATP-binding</keyword>
<evidence type="ECO:0000256" key="8">
    <source>
        <dbReference type="ARBA" id="ARBA00023136"/>
    </source>
</evidence>
<keyword evidence="2" id="KW-0813">Transport</keyword>
<evidence type="ECO:0000313" key="10">
    <source>
        <dbReference type="EMBL" id="AGT11056.1"/>
    </source>
</evidence>
<comment type="similarity">
    <text evidence="1">Belongs to the ABC transporter superfamily.</text>
</comment>
<dbReference type="Proteomes" id="UP000015480">
    <property type="component" value="Plasmid pAMI4"/>
</dbReference>
<dbReference type="EMBL" id="CP006652">
    <property type="protein sequence ID" value="AGT11056.1"/>
    <property type="molecule type" value="Genomic_DNA"/>
</dbReference>
<keyword evidence="4" id="KW-0997">Cell inner membrane</keyword>
<evidence type="ECO:0000259" key="9">
    <source>
        <dbReference type="PROSITE" id="PS50893"/>
    </source>
</evidence>
<dbReference type="PROSITE" id="PS00211">
    <property type="entry name" value="ABC_TRANSPORTER_1"/>
    <property type="match status" value="1"/>
</dbReference>
<keyword evidence="5" id="KW-0547">Nucleotide-binding</keyword>
<dbReference type="OrthoDB" id="9802264at2"/>
<dbReference type="SMART" id="SM00382">
    <property type="entry name" value="AAA"/>
    <property type="match status" value="1"/>
</dbReference>
<dbReference type="InterPro" id="IPR003593">
    <property type="entry name" value="AAA+_ATPase"/>
</dbReference>
<evidence type="ECO:0000256" key="7">
    <source>
        <dbReference type="ARBA" id="ARBA00022967"/>
    </source>
</evidence>
<dbReference type="CDD" id="cd03293">
    <property type="entry name" value="ABC_NrtD_SsuB_transporters"/>
    <property type="match status" value="1"/>
</dbReference>
<keyword evidence="10" id="KW-0614">Plasmid</keyword>
<evidence type="ECO:0000256" key="2">
    <source>
        <dbReference type="ARBA" id="ARBA00022448"/>
    </source>
</evidence>
<dbReference type="InterPro" id="IPR003439">
    <property type="entry name" value="ABC_transporter-like_ATP-bd"/>
</dbReference>
<keyword evidence="10" id="KW-0378">Hydrolase</keyword>
<proteinExistence type="inferred from homology"/>
<organism evidence="10 11">
    <name type="scientific">Paracoccus aminophilus JCM 7686</name>
    <dbReference type="NCBI Taxonomy" id="1367847"/>
    <lineage>
        <taxon>Bacteria</taxon>
        <taxon>Pseudomonadati</taxon>
        <taxon>Pseudomonadota</taxon>
        <taxon>Alphaproteobacteria</taxon>
        <taxon>Rhodobacterales</taxon>
        <taxon>Paracoccaceae</taxon>
        <taxon>Paracoccus</taxon>
    </lineage>
</organism>
<dbReference type="GO" id="GO:0016887">
    <property type="term" value="F:ATP hydrolysis activity"/>
    <property type="evidence" value="ECO:0007669"/>
    <property type="project" value="InterPro"/>
</dbReference>
<dbReference type="KEGG" id="pami:JCM7686_pAMI4p372"/>
<dbReference type="eggNOG" id="COG4525">
    <property type="taxonomic scope" value="Bacteria"/>
</dbReference>
<dbReference type="GO" id="GO:0005524">
    <property type="term" value="F:ATP binding"/>
    <property type="evidence" value="ECO:0007669"/>
    <property type="project" value="UniProtKB-KW"/>
</dbReference>
<keyword evidence="3" id="KW-1003">Cell membrane</keyword>
<evidence type="ECO:0000256" key="6">
    <source>
        <dbReference type="ARBA" id="ARBA00022840"/>
    </source>
</evidence>
<protein>
    <submittedName>
        <fullName evidence="10">ABC-type taurine transport system, ATPase component</fullName>
        <ecNumber evidence="10">3.6.3.36</ecNumber>
    </submittedName>
</protein>
<dbReference type="PATRIC" id="fig|1367847.3.peg.4020"/>
<dbReference type="PROSITE" id="PS50893">
    <property type="entry name" value="ABC_TRANSPORTER_2"/>
    <property type="match status" value="1"/>
</dbReference>
<sequence>MSLLSLQNVSLVYDEAPDRAPVLHRISLDLARGEFISIIGRSGSGKTSLLNLAAGFLRPSGGRALIDGREITGPGRERAVVFQDDALYPWKRVEDNVALPLKLAGQTRAARRTRARALLEAVGLGSEAEKRIWQLSGGQRQRVGIARALAADPEFLLMDEPLGALDAMTRDHMHGLLLQLWQASHAGAMLITHSIEEALFLSTRVVVLAPNPGRIVYVEEADFGRRFLAGEDARQLKSEPGFIAARERLNDAIYFKEAA</sequence>
<keyword evidence="11" id="KW-1185">Reference proteome</keyword>
<evidence type="ECO:0000256" key="5">
    <source>
        <dbReference type="ARBA" id="ARBA00022741"/>
    </source>
</evidence>
<evidence type="ECO:0000313" key="11">
    <source>
        <dbReference type="Proteomes" id="UP000015480"/>
    </source>
</evidence>
<dbReference type="Gene3D" id="3.40.50.300">
    <property type="entry name" value="P-loop containing nucleotide triphosphate hydrolases"/>
    <property type="match status" value="1"/>
</dbReference>
<evidence type="ECO:0000256" key="3">
    <source>
        <dbReference type="ARBA" id="ARBA00022475"/>
    </source>
</evidence>
<dbReference type="InterPro" id="IPR050166">
    <property type="entry name" value="ABC_transporter_ATP-bind"/>
</dbReference>
<accession>S5Z0W1</accession>
<dbReference type="EC" id="3.6.3.36" evidence="10"/>
<dbReference type="Pfam" id="PF00005">
    <property type="entry name" value="ABC_tran"/>
    <property type="match status" value="1"/>
</dbReference>
<keyword evidence="7" id="KW-1278">Translocase</keyword>
<geneLocation type="plasmid" evidence="10 11">
    <name>pAMI4</name>
</geneLocation>
<dbReference type="PANTHER" id="PTHR42788:SF18">
    <property type="entry name" value="TAURINE IMPORT ATP-BINDING PROTEIN TAUB"/>
    <property type="match status" value="1"/>
</dbReference>
<dbReference type="InterPro" id="IPR017871">
    <property type="entry name" value="ABC_transporter-like_CS"/>
</dbReference>
<name>S5Z0W1_PARAH</name>
<dbReference type="HOGENOM" id="CLU_000604_1_22_5"/>
<gene>
    <name evidence="10" type="ORF">JCM7686_pAMI4p372</name>
</gene>
<evidence type="ECO:0000256" key="4">
    <source>
        <dbReference type="ARBA" id="ARBA00022519"/>
    </source>
</evidence>
<evidence type="ECO:0000256" key="1">
    <source>
        <dbReference type="ARBA" id="ARBA00005417"/>
    </source>
</evidence>
<dbReference type="PANTHER" id="PTHR42788">
    <property type="entry name" value="TAURINE IMPORT ATP-BINDING PROTEIN-RELATED"/>
    <property type="match status" value="1"/>
</dbReference>
<dbReference type="InterPro" id="IPR027417">
    <property type="entry name" value="P-loop_NTPase"/>
</dbReference>